<dbReference type="NCBIfam" id="NF004283">
    <property type="entry name" value="PRK05692.1"/>
    <property type="match status" value="1"/>
</dbReference>
<proteinExistence type="inferred from homology"/>
<keyword evidence="3 5" id="KW-0456">Lyase</keyword>
<evidence type="ECO:0000256" key="3">
    <source>
        <dbReference type="ARBA" id="ARBA00023239"/>
    </source>
</evidence>
<evidence type="ECO:0000313" key="5">
    <source>
        <dbReference type="EMBL" id="GIU66860.1"/>
    </source>
</evidence>
<dbReference type="Pfam" id="PF00682">
    <property type="entry name" value="HMGL-like"/>
    <property type="match status" value="1"/>
</dbReference>
<name>A0ABQ4PV98_9PROT</name>
<evidence type="ECO:0000256" key="1">
    <source>
        <dbReference type="ARBA" id="ARBA00009405"/>
    </source>
</evidence>
<dbReference type="InterPro" id="IPR013785">
    <property type="entry name" value="Aldolase_TIM"/>
</dbReference>
<dbReference type="InterPro" id="IPR043594">
    <property type="entry name" value="HMGL"/>
</dbReference>
<comment type="caution">
    <text evidence="5">The sequence shown here is derived from an EMBL/GenBank/DDBJ whole genome shotgun (WGS) entry which is preliminary data.</text>
</comment>
<protein>
    <submittedName>
        <fullName evidence="5">Hydroxymethylglutaryl-CoA lyase</fullName>
    </submittedName>
</protein>
<evidence type="ECO:0000256" key="2">
    <source>
        <dbReference type="ARBA" id="ARBA00022723"/>
    </source>
</evidence>
<dbReference type="Proteomes" id="UP001161064">
    <property type="component" value="Unassembled WGS sequence"/>
</dbReference>
<dbReference type="InterPro" id="IPR000891">
    <property type="entry name" value="PYR_CT"/>
</dbReference>
<dbReference type="SUPFAM" id="SSF51569">
    <property type="entry name" value="Aldolase"/>
    <property type="match status" value="1"/>
</dbReference>
<comment type="similarity">
    <text evidence="1">Belongs to the HMG-CoA lyase family.</text>
</comment>
<dbReference type="GO" id="GO:0016829">
    <property type="term" value="F:lyase activity"/>
    <property type="evidence" value="ECO:0007669"/>
    <property type="project" value="UniProtKB-KW"/>
</dbReference>
<reference evidence="5" key="1">
    <citation type="submission" date="2021-05" db="EMBL/GenBank/DDBJ databases">
        <authorList>
            <person name="Tanabe Y."/>
        </authorList>
    </citation>
    <scope>NUCLEOTIDE SEQUENCE</scope>
    <source>
        <strain evidence="5">BOTRYCO-1</strain>
    </source>
</reference>
<dbReference type="CDD" id="cd07938">
    <property type="entry name" value="DRE_TIM_HMGL"/>
    <property type="match status" value="1"/>
</dbReference>
<evidence type="ECO:0000313" key="6">
    <source>
        <dbReference type="Proteomes" id="UP001161064"/>
    </source>
</evidence>
<dbReference type="PANTHER" id="PTHR42738:SF7">
    <property type="entry name" value="HYDROXYMETHYLGLUTARYL-COA LYASE"/>
    <property type="match status" value="1"/>
</dbReference>
<feature type="domain" description="Pyruvate carboxyltransferase" evidence="4">
    <location>
        <begin position="4"/>
        <end position="271"/>
    </location>
</feature>
<dbReference type="Gene3D" id="3.20.20.70">
    <property type="entry name" value="Aldolase class I"/>
    <property type="match status" value="1"/>
</dbReference>
<dbReference type="RefSeq" id="WP_284359518.1">
    <property type="nucleotide sequence ID" value="NZ_BPFZ01000005.1"/>
</dbReference>
<gene>
    <name evidence="5" type="ORF">PsB1_1014</name>
</gene>
<organism evidence="5 6">
    <name type="scientific">Candidatus Phycosocius spiralis</name>
    <dbReference type="NCBI Taxonomy" id="2815099"/>
    <lineage>
        <taxon>Bacteria</taxon>
        <taxon>Pseudomonadati</taxon>
        <taxon>Pseudomonadota</taxon>
        <taxon>Alphaproteobacteria</taxon>
        <taxon>Caulobacterales</taxon>
        <taxon>Caulobacterales incertae sedis</taxon>
        <taxon>Candidatus Phycosocius</taxon>
    </lineage>
</organism>
<keyword evidence="6" id="KW-1185">Reference proteome</keyword>
<dbReference type="EMBL" id="BPFZ01000005">
    <property type="protein sequence ID" value="GIU66860.1"/>
    <property type="molecule type" value="Genomic_DNA"/>
</dbReference>
<accession>A0ABQ4PV98</accession>
<reference evidence="5" key="2">
    <citation type="journal article" date="2023" name="ISME Commun">
        <title>Characterization of a bloom-associated alphaproteobacterial lineage, 'Candidatus Phycosocius': insights into freshwater algal-bacterial interactions.</title>
        <authorList>
            <person name="Tanabe Y."/>
            <person name="Yamaguchi H."/>
            <person name="Yoshida M."/>
            <person name="Kai A."/>
            <person name="Okazaki Y."/>
        </authorList>
    </citation>
    <scope>NUCLEOTIDE SEQUENCE</scope>
    <source>
        <strain evidence="5">BOTRYCO-1</strain>
    </source>
</reference>
<sequence length="303" mass="32025">MRPIEIVEVGARDGLQNEPELVPTSVKIALIERMIAAGVKRLETASFVNPRRVPQMADAEAVMESLPDTHDIVYIGLVLNERGAERALQTKVHQLGAVAVASDTFAMRNQGQTSNDSVAISKSIINMAKAHGRSGQVTISAAFGCPFEGKVDPARVVSMAEELAESGPCEIALADTIGVGVPAQVTALLSAVRKVIGDIPLRAHFHNTRNTGLANAWAAYEAGVTTLDSSLGGLGGCPFAPKATGNIPTEDLVYLLTRSGIISGLDLDRLIDASTWLTHIMKRTLPAMVSRAGNFPAQEPLTA</sequence>
<dbReference type="PANTHER" id="PTHR42738">
    <property type="entry name" value="HYDROXYMETHYLGLUTARYL-COA LYASE"/>
    <property type="match status" value="1"/>
</dbReference>
<keyword evidence="2" id="KW-0479">Metal-binding</keyword>
<dbReference type="PROSITE" id="PS50991">
    <property type="entry name" value="PYR_CT"/>
    <property type="match status" value="1"/>
</dbReference>
<evidence type="ECO:0000259" key="4">
    <source>
        <dbReference type="PROSITE" id="PS50991"/>
    </source>
</evidence>